<reference evidence="9 10" key="1">
    <citation type="submission" date="2015-04" db="EMBL/GenBank/DDBJ databases">
        <title>Whole genome shotgun sequence of Flavihumibacter petaseus NBRC 106054.</title>
        <authorList>
            <person name="Miyazawa S."/>
            <person name="Hosoyama A."/>
            <person name="Hashimoto M."/>
            <person name="Noguchi M."/>
            <person name="Tsuchikane K."/>
            <person name="Ohji S."/>
            <person name="Yamazoe A."/>
            <person name="Ichikawa N."/>
            <person name="Kimura A."/>
            <person name="Fujita N."/>
        </authorList>
    </citation>
    <scope>NUCLEOTIDE SEQUENCE [LARGE SCALE GENOMIC DNA]</scope>
    <source>
        <strain evidence="9 10">NBRC 106054</strain>
    </source>
</reference>
<keyword evidence="5" id="KW-0406">Ion transport</keyword>
<dbReference type="GO" id="GO:0015297">
    <property type="term" value="F:antiporter activity"/>
    <property type="evidence" value="ECO:0007669"/>
    <property type="project" value="InterPro"/>
</dbReference>
<dbReference type="EMBL" id="BBWV01000001">
    <property type="protein sequence ID" value="GAO42364.1"/>
    <property type="molecule type" value="Genomic_DNA"/>
</dbReference>
<feature type="transmembrane region" description="Helical" evidence="7">
    <location>
        <begin position="216"/>
        <end position="239"/>
    </location>
</feature>
<feature type="domain" description="Cation/H+ exchanger transmembrane" evidence="8">
    <location>
        <begin position="65"/>
        <end position="446"/>
    </location>
</feature>
<comment type="caution">
    <text evidence="9">The sequence shown here is derived from an EMBL/GenBank/DDBJ whole genome shotgun (WGS) entry which is preliminary data.</text>
</comment>
<evidence type="ECO:0000259" key="8">
    <source>
        <dbReference type="Pfam" id="PF00999"/>
    </source>
</evidence>
<keyword evidence="10" id="KW-1185">Reference proteome</keyword>
<feature type="transmembrane region" description="Helical" evidence="7">
    <location>
        <begin position="46"/>
        <end position="67"/>
    </location>
</feature>
<dbReference type="AlphaFoldDB" id="A0A0E9MXP9"/>
<keyword evidence="2" id="KW-0813">Transport</keyword>
<dbReference type="PANTHER" id="PTHR32468">
    <property type="entry name" value="CATION/H + ANTIPORTER"/>
    <property type="match status" value="1"/>
</dbReference>
<dbReference type="RefSeq" id="WP_052955567.1">
    <property type="nucleotide sequence ID" value="NZ_BBWV01000001.1"/>
</dbReference>
<sequence length="471" mass="50875">MKKFAWTYLAVFVIFIGLMWVIAMKGRDLVAAYGSLPGNIVPGKGAAHGATNLGLLLMQVLVILLAARLMGYLAKKVRLPVVVGEMIAGILLGPSLLGWLAPNVSAFVFPPASLPTLSFISQIGLILFMFVIGMELDTSRMRHKARAAVVISHASILFPYFLGMTLAYFLFEKFAYTGTPFLSFALFMGIAMSITAFPVLARILQERKLTQTPVGALAITCAAADDVTAWCILAMVIAIVKAGDLTGALLTIVYSLAFVLLLLYPVKKWIAGRMEQLLGKKDGATRIIALSFLVMISSAWLSETIGIHALFGAFLAGVIMPRDARFQELLAGKVEDLSVLLLLPIFFAFTGLRTQIGLLGEGHYWWICGLIILVAVAGKFGGSMIAARLVGQDWRSSFEIGALMNTRGLMELIVLNIGFDLGILSPEIFAMLVIMAISTTLMTGPALDLINRYWEPRSAATPVHLPTNGGS</sequence>
<feature type="transmembrane region" description="Helical" evidence="7">
    <location>
        <begin position="181"/>
        <end position="204"/>
    </location>
</feature>
<evidence type="ECO:0000256" key="6">
    <source>
        <dbReference type="ARBA" id="ARBA00023136"/>
    </source>
</evidence>
<feature type="transmembrane region" description="Helical" evidence="7">
    <location>
        <begin position="7"/>
        <end position="26"/>
    </location>
</feature>
<dbReference type="STRING" id="1220578.FPE01S_01_13780"/>
<feature type="transmembrane region" description="Helical" evidence="7">
    <location>
        <begin position="145"/>
        <end position="169"/>
    </location>
</feature>
<dbReference type="Proteomes" id="UP000033121">
    <property type="component" value="Unassembled WGS sequence"/>
</dbReference>
<feature type="transmembrane region" description="Helical" evidence="7">
    <location>
        <begin position="79"/>
        <end position="100"/>
    </location>
</feature>
<keyword evidence="3 7" id="KW-0812">Transmembrane</keyword>
<organism evidence="9 10">
    <name type="scientific">Flavihumibacter petaseus NBRC 106054</name>
    <dbReference type="NCBI Taxonomy" id="1220578"/>
    <lineage>
        <taxon>Bacteria</taxon>
        <taxon>Pseudomonadati</taxon>
        <taxon>Bacteroidota</taxon>
        <taxon>Chitinophagia</taxon>
        <taxon>Chitinophagales</taxon>
        <taxon>Chitinophagaceae</taxon>
        <taxon>Flavihumibacter</taxon>
    </lineage>
</organism>
<evidence type="ECO:0000256" key="1">
    <source>
        <dbReference type="ARBA" id="ARBA00004141"/>
    </source>
</evidence>
<accession>A0A0E9MXP9</accession>
<evidence type="ECO:0000256" key="7">
    <source>
        <dbReference type="SAM" id="Phobius"/>
    </source>
</evidence>
<feature type="transmembrane region" description="Helical" evidence="7">
    <location>
        <begin position="245"/>
        <end position="264"/>
    </location>
</feature>
<dbReference type="InterPro" id="IPR050794">
    <property type="entry name" value="CPA2_transporter"/>
</dbReference>
<evidence type="ECO:0000313" key="9">
    <source>
        <dbReference type="EMBL" id="GAO42364.1"/>
    </source>
</evidence>
<dbReference type="PANTHER" id="PTHR32468:SF0">
    <property type="entry name" value="K(+)_H(+) ANTIPORTER 1"/>
    <property type="match status" value="1"/>
</dbReference>
<evidence type="ECO:0000256" key="4">
    <source>
        <dbReference type="ARBA" id="ARBA00022989"/>
    </source>
</evidence>
<name>A0A0E9MXP9_9BACT</name>
<dbReference type="InterPro" id="IPR038770">
    <property type="entry name" value="Na+/solute_symporter_sf"/>
</dbReference>
<proteinExistence type="predicted"/>
<comment type="subcellular location">
    <subcellularLocation>
        <location evidence="1">Membrane</location>
        <topology evidence="1">Multi-pass membrane protein</topology>
    </subcellularLocation>
</comment>
<dbReference type="Pfam" id="PF00999">
    <property type="entry name" value="Na_H_Exchanger"/>
    <property type="match status" value="1"/>
</dbReference>
<feature type="transmembrane region" description="Helical" evidence="7">
    <location>
        <begin position="364"/>
        <end position="391"/>
    </location>
</feature>
<feature type="transmembrane region" description="Helical" evidence="7">
    <location>
        <begin position="112"/>
        <end position="133"/>
    </location>
</feature>
<dbReference type="GO" id="GO:0016020">
    <property type="term" value="C:membrane"/>
    <property type="evidence" value="ECO:0007669"/>
    <property type="project" value="UniProtKB-SubCell"/>
</dbReference>
<evidence type="ECO:0000313" key="10">
    <source>
        <dbReference type="Proteomes" id="UP000033121"/>
    </source>
</evidence>
<evidence type="ECO:0000256" key="3">
    <source>
        <dbReference type="ARBA" id="ARBA00022692"/>
    </source>
</evidence>
<protein>
    <submittedName>
        <fullName evidence="9">Putative CPA2 family transporter</fullName>
    </submittedName>
</protein>
<feature type="transmembrane region" description="Helical" evidence="7">
    <location>
        <begin position="337"/>
        <end position="358"/>
    </location>
</feature>
<dbReference type="OrthoDB" id="9793589at2"/>
<keyword evidence="6 7" id="KW-0472">Membrane</keyword>
<feature type="transmembrane region" description="Helical" evidence="7">
    <location>
        <begin position="284"/>
        <end position="301"/>
    </location>
</feature>
<gene>
    <name evidence="9" type="ORF">FPE01S_01_13780</name>
</gene>
<dbReference type="InterPro" id="IPR006153">
    <property type="entry name" value="Cation/H_exchanger_TM"/>
</dbReference>
<evidence type="ECO:0000256" key="5">
    <source>
        <dbReference type="ARBA" id="ARBA00023065"/>
    </source>
</evidence>
<dbReference type="GO" id="GO:1902600">
    <property type="term" value="P:proton transmembrane transport"/>
    <property type="evidence" value="ECO:0007669"/>
    <property type="project" value="InterPro"/>
</dbReference>
<dbReference type="Gene3D" id="1.20.1530.20">
    <property type="match status" value="1"/>
</dbReference>
<evidence type="ECO:0000256" key="2">
    <source>
        <dbReference type="ARBA" id="ARBA00022448"/>
    </source>
</evidence>
<keyword evidence="4 7" id="KW-1133">Transmembrane helix</keyword>